<name>A0A127A3A3_9MICC</name>
<keyword evidence="2" id="KW-0472">Membrane</keyword>
<reference evidence="3 4" key="1">
    <citation type="submission" date="2016-02" db="EMBL/GenBank/DDBJ databases">
        <title>Complete genome of Sinomonas atrocyanea KCTC 3377.</title>
        <authorList>
            <person name="Kim K.M."/>
        </authorList>
    </citation>
    <scope>NUCLEOTIDE SEQUENCE [LARGE SCALE GENOMIC DNA]</scope>
    <source>
        <strain evidence="3 4">KCTC 3377</strain>
    </source>
</reference>
<evidence type="ECO:0000256" key="2">
    <source>
        <dbReference type="SAM" id="Phobius"/>
    </source>
</evidence>
<keyword evidence="2" id="KW-1133">Transmembrane helix</keyword>
<dbReference type="EMBL" id="CP014518">
    <property type="protein sequence ID" value="AMM33381.1"/>
    <property type="molecule type" value="Genomic_DNA"/>
</dbReference>
<feature type="compositionally biased region" description="Basic and acidic residues" evidence="1">
    <location>
        <begin position="11"/>
        <end position="21"/>
    </location>
</feature>
<protein>
    <recommendedName>
        <fullName evidence="5">Anti-sigma factor</fullName>
    </recommendedName>
</protein>
<feature type="region of interest" description="Disordered" evidence="1">
    <location>
        <begin position="1"/>
        <end position="21"/>
    </location>
</feature>
<dbReference type="STRING" id="37927.SA2016_2716"/>
<evidence type="ECO:0000313" key="4">
    <source>
        <dbReference type="Proteomes" id="UP000070134"/>
    </source>
</evidence>
<keyword evidence="4" id="KW-1185">Reference proteome</keyword>
<proteinExistence type="predicted"/>
<dbReference type="KEGG" id="satk:SA2016_2716"/>
<feature type="region of interest" description="Disordered" evidence="1">
    <location>
        <begin position="132"/>
        <end position="151"/>
    </location>
</feature>
<evidence type="ECO:0008006" key="5">
    <source>
        <dbReference type="Google" id="ProtNLM"/>
    </source>
</evidence>
<dbReference type="Proteomes" id="UP000070134">
    <property type="component" value="Chromosome"/>
</dbReference>
<feature type="transmembrane region" description="Helical" evidence="2">
    <location>
        <begin position="86"/>
        <end position="109"/>
    </location>
</feature>
<accession>A0A127A3A3</accession>
<gene>
    <name evidence="3" type="ORF">SA2016_2716</name>
</gene>
<keyword evidence="2" id="KW-0812">Transmembrane</keyword>
<dbReference type="AlphaFoldDB" id="A0A127A3A3"/>
<sequence length="171" mass="17535">MGMPRWSSLLPDDHPASGEHVRGCPDCRGRLETERRYLASLRQVQVPSASDALQERLLERTQYLAAQAELAERTAPRSRARCAVRLGLTALAGAAACAAALAVTAYAVAGDPASRPAPGNGAAALVRTAPGGGDAVRPAPGATAQTAAHSDDPLDRLGRGLLVVVGASGRP</sequence>
<organism evidence="3 4">
    <name type="scientific">Sinomonas atrocyanea</name>
    <dbReference type="NCBI Taxonomy" id="37927"/>
    <lineage>
        <taxon>Bacteria</taxon>
        <taxon>Bacillati</taxon>
        <taxon>Actinomycetota</taxon>
        <taxon>Actinomycetes</taxon>
        <taxon>Micrococcales</taxon>
        <taxon>Micrococcaceae</taxon>
        <taxon>Sinomonas</taxon>
    </lineage>
</organism>
<evidence type="ECO:0000256" key="1">
    <source>
        <dbReference type="SAM" id="MobiDB-lite"/>
    </source>
</evidence>
<evidence type="ECO:0000313" key="3">
    <source>
        <dbReference type="EMBL" id="AMM33381.1"/>
    </source>
</evidence>